<feature type="domain" description="GB1/RHD3-type G" evidence="6">
    <location>
        <begin position="57"/>
        <end position="298"/>
    </location>
</feature>
<keyword evidence="9" id="KW-1185">Reference proteome</keyword>
<proteinExistence type="inferred from homology"/>
<dbReference type="InterPro" id="IPR036543">
    <property type="entry name" value="Guanylate-bd_C_sf"/>
</dbReference>
<reference evidence="8" key="2">
    <citation type="submission" date="2021-11" db="EMBL/GenBank/DDBJ databases">
        <authorList>
            <consortium name="Genoscope - CEA"/>
            <person name="William W."/>
        </authorList>
    </citation>
    <scope>NUCLEOTIDE SEQUENCE</scope>
</reference>
<evidence type="ECO:0000313" key="9">
    <source>
        <dbReference type="Proteomes" id="UP000789595"/>
    </source>
</evidence>
<sequence>MADLYADAVDAADVEPELEATTDFPDAPLPLIEVVDEEGERKLRLVPETADVIAAIDAELCVVAMCGPHRSGKSSLLNWLRDPAGSRGFTVGHGTSRQTKGLDVWGRPADIETESGAPAALLLIDVEGLGGLGVDANYDQTLFALAALLASSLVYNSPGSLDEGAIASLGLVSRLARKIEADEAGGNSDHLPDLWWVLRDFALELVNADGYEIDSDEYLESSLRRTNRRESDEYRAAIALAFERRRCATLPRPYEAESDLRADTNKPPRPAFAAALADFRRRLLSERPRPKRVRGAALRGKTFVALAATYVDAFNAGATPVVSSAWMAVVKAECDAAVDAGVAAHAAALLAVPDDAPEAAFAAARLEGCRACDGIVAAASNDAVLRSSVGDRPLLDARRRCDHDFAENLRRRRDRCRTALSRATAAVEKKLAPRLRATRGEAHTTCTPFDDATDAEQAAADAVSATAALQTACGPGDAGFLATAAVRWAAENCRALMERHDRTRDAEAQRAGEEIASLRERVAFLEGEQIAMRDAAEEGRKAVASAQTDVQRLTSRCSALEADVSRSRAAYANLAKDAASTKEALADANAMLESEGKWQAQLQDRLDATIEEHLEAKRHLVARATRAEEAVSSYSKARRRYTILDLLLESTEDAAARLDANAKELERFLVDLDVPVGALRILRDLGAQSVSDLAFVEASDFDAAVDLTDVQKRRLIDAIDETKRRLEKRRASTNACTIS</sequence>
<evidence type="ECO:0000256" key="2">
    <source>
        <dbReference type="ARBA" id="ARBA00022801"/>
    </source>
</evidence>
<reference evidence="7" key="1">
    <citation type="submission" date="2021-01" db="EMBL/GenBank/DDBJ databases">
        <authorList>
            <person name="Corre E."/>
            <person name="Pelletier E."/>
            <person name="Niang G."/>
            <person name="Scheremetjew M."/>
            <person name="Finn R."/>
            <person name="Kale V."/>
            <person name="Holt S."/>
            <person name="Cochrane G."/>
            <person name="Meng A."/>
            <person name="Brown T."/>
            <person name="Cohen L."/>
        </authorList>
    </citation>
    <scope>NUCLEOTIDE SEQUENCE</scope>
    <source>
        <strain evidence="7">CCMP1756</strain>
    </source>
</reference>
<dbReference type="InterPro" id="IPR015894">
    <property type="entry name" value="Guanylate-bd_N"/>
</dbReference>
<evidence type="ECO:0000256" key="4">
    <source>
        <dbReference type="PROSITE-ProRule" id="PRU01052"/>
    </source>
</evidence>
<dbReference type="EMBL" id="HBIW01004081">
    <property type="protein sequence ID" value="CAE0687912.1"/>
    <property type="molecule type" value="Transcribed_RNA"/>
</dbReference>
<dbReference type="Gene3D" id="3.40.50.300">
    <property type="entry name" value="P-loop containing nucleotide triphosphate hydrolases"/>
    <property type="match status" value="1"/>
</dbReference>
<evidence type="ECO:0000313" key="8">
    <source>
        <dbReference type="EMBL" id="CAH0374536.1"/>
    </source>
</evidence>
<dbReference type="InterPro" id="IPR030386">
    <property type="entry name" value="G_GB1_RHD3_dom"/>
</dbReference>
<name>A0A7S3ZMD5_9STRA</name>
<gene>
    <name evidence="7" type="ORF">PCAL00307_LOCUS3346</name>
    <name evidence="8" type="ORF">PECAL_4P18250</name>
</gene>
<dbReference type="PANTHER" id="PTHR10751">
    <property type="entry name" value="GUANYLATE BINDING PROTEIN"/>
    <property type="match status" value="1"/>
</dbReference>
<evidence type="ECO:0000256" key="5">
    <source>
        <dbReference type="SAM" id="Coils"/>
    </source>
</evidence>
<evidence type="ECO:0000256" key="1">
    <source>
        <dbReference type="ARBA" id="ARBA00022741"/>
    </source>
</evidence>
<evidence type="ECO:0000259" key="6">
    <source>
        <dbReference type="PROSITE" id="PS51715"/>
    </source>
</evidence>
<keyword evidence="5" id="KW-0175">Coiled coil</keyword>
<evidence type="ECO:0000313" key="7">
    <source>
        <dbReference type="EMBL" id="CAE0687912.1"/>
    </source>
</evidence>
<dbReference type="GO" id="GO:0005525">
    <property type="term" value="F:GTP binding"/>
    <property type="evidence" value="ECO:0007669"/>
    <property type="project" value="UniProtKB-KW"/>
</dbReference>
<dbReference type="SUPFAM" id="SSF48340">
    <property type="entry name" value="Interferon-induced guanylate-binding protein 1 (GBP1), C-terminal domain"/>
    <property type="match status" value="1"/>
</dbReference>
<dbReference type="AlphaFoldDB" id="A0A7S3ZMD5"/>
<dbReference type="EMBL" id="CAKKNE010000004">
    <property type="protein sequence ID" value="CAH0374536.1"/>
    <property type="molecule type" value="Genomic_DNA"/>
</dbReference>
<comment type="similarity">
    <text evidence="4">Belongs to the TRAFAC class dynamin-like GTPase superfamily. GB1/RHD3 GTPase family.</text>
</comment>
<dbReference type="OrthoDB" id="2135133at2759"/>
<feature type="coiled-coil region" evidence="5">
    <location>
        <begin position="508"/>
        <end position="563"/>
    </location>
</feature>
<dbReference type="InterPro" id="IPR027417">
    <property type="entry name" value="P-loop_NTPase"/>
</dbReference>
<protein>
    <recommendedName>
        <fullName evidence="6">GB1/RHD3-type G domain-containing protein</fullName>
    </recommendedName>
</protein>
<dbReference type="PROSITE" id="PS51715">
    <property type="entry name" value="G_GB1_RHD3"/>
    <property type="match status" value="1"/>
</dbReference>
<dbReference type="SUPFAM" id="SSF52540">
    <property type="entry name" value="P-loop containing nucleoside triphosphate hydrolases"/>
    <property type="match status" value="1"/>
</dbReference>
<dbReference type="Proteomes" id="UP000789595">
    <property type="component" value="Unassembled WGS sequence"/>
</dbReference>
<organism evidence="7">
    <name type="scientific">Pelagomonas calceolata</name>
    <dbReference type="NCBI Taxonomy" id="35677"/>
    <lineage>
        <taxon>Eukaryota</taxon>
        <taxon>Sar</taxon>
        <taxon>Stramenopiles</taxon>
        <taxon>Ochrophyta</taxon>
        <taxon>Pelagophyceae</taxon>
        <taxon>Pelagomonadales</taxon>
        <taxon>Pelagomonadaceae</taxon>
        <taxon>Pelagomonas</taxon>
    </lineage>
</organism>
<dbReference type="Pfam" id="PF02263">
    <property type="entry name" value="GBP"/>
    <property type="match status" value="1"/>
</dbReference>
<dbReference type="Pfam" id="PF02841">
    <property type="entry name" value="GBP_C"/>
    <property type="match status" value="1"/>
</dbReference>
<keyword evidence="3" id="KW-0342">GTP-binding</keyword>
<dbReference type="InterPro" id="IPR003191">
    <property type="entry name" value="Guanylate-bd/ATL_C"/>
</dbReference>
<keyword evidence="1" id="KW-0547">Nucleotide-binding</keyword>
<dbReference type="GO" id="GO:0003924">
    <property type="term" value="F:GTPase activity"/>
    <property type="evidence" value="ECO:0007669"/>
    <property type="project" value="InterPro"/>
</dbReference>
<dbReference type="Gene3D" id="1.20.1000.10">
    <property type="entry name" value="Guanylate-binding protein, C-terminal domain"/>
    <property type="match status" value="1"/>
</dbReference>
<accession>A0A7S3ZMD5</accession>
<evidence type="ECO:0000256" key="3">
    <source>
        <dbReference type="ARBA" id="ARBA00023134"/>
    </source>
</evidence>
<keyword evidence="2" id="KW-0378">Hydrolase</keyword>